<dbReference type="KEGG" id="gba:J421_4942"/>
<accession>W0RPQ7</accession>
<dbReference type="RefSeq" id="WP_025413816.1">
    <property type="nucleotide sequence ID" value="NZ_CP007129.1"/>
</dbReference>
<dbReference type="Proteomes" id="UP000019151">
    <property type="component" value="Plasmid 1"/>
</dbReference>
<protein>
    <submittedName>
        <fullName evidence="3">Uncharacterized protein</fullName>
    </submittedName>
</protein>
<evidence type="ECO:0000313" key="4">
    <source>
        <dbReference type="Proteomes" id="UP000019151"/>
    </source>
</evidence>
<keyword evidence="2" id="KW-0812">Transmembrane</keyword>
<geneLocation type="plasmid" evidence="3 4">
    <name>1</name>
</geneLocation>
<proteinExistence type="predicted"/>
<evidence type="ECO:0000256" key="2">
    <source>
        <dbReference type="SAM" id="Phobius"/>
    </source>
</evidence>
<feature type="transmembrane region" description="Helical" evidence="2">
    <location>
        <begin position="99"/>
        <end position="124"/>
    </location>
</feature>
<reference evidence="3 4" key="1">
    <citation type="journal article" date="2014" name="Genome Announc.">
        <title>Genome Sequence and Methylome of Soil Bacterium Gemmatirosa kalamazoonensis KBS708T, a Member of the Rarely Cultivated Gemmatimonadetes Phylum.</title>
        <authorList>
            <person name="Debruyn J.M."/>
            <person name="Radosevich M."/>
            <person name="Wommack K.E."/>
            <person name="Polson S.W."/>
            <person name="Hauser L.J."/>
            <person name="Fawaz M.N."/>
            <person name="Korlach J."/>
            <person name="Tsai Y.C."/>
        </authorList>
    </citation>
    <scope>NUCLEOTIDE SEQUENCE [LARGE SCALE GENOMIC DNA]</scope>
    <source>
        <strain evidence="3 4">KBS708</strain>
        <plasmid evidence="4">Plasmid 1</plasmid>
    </source>
</reference>
<dbReference type="InParanoid" id="W0RPQ7"/>
<sequence length="166" mass="18347">MTSPYGPSGRFVERFLDRLAQFRLEDFEAVVRRWRATLRDSDAWYAAEDAVGDAVARARRDGVMWTVQDRIYEVFRGSTWYEQRPPGTPVAPSEMAAQYLATTAVVALLVADVLPGVVLGVLYAPFRDAIPLAELALGGTVALEPGVADRPPGEQAREDLDGRAWH</sequence>
<evidence type="ECO:0000313" key="3">
    <source>
        <dbReference type="EMBL" id="AHG92477.1"/>
    </source>
</evidence>
<organism evidence="3 4">
    <name type="scientific">Gemmatirosa kalamazoonensis</name>
    <dbReference type="NCBI Taxonomy" id="861299"/>
    <lineage>
        <taxon>Bacteria</taxon>
        <taxon>Pseudomonadati</taxon>
        <taxon>Gemmatimonadota</taxon>
        <taxon>Gemmatimonadia</taxon>
        <taxon>Gemmatimonadales</taxon>
        <taxon>Gemmatimonadaceae</taxon>
        <taxon>Gemmatirosa</taxon>
    </lineage>
</organism>
<keyword evidence="2" id="KW-0472">Membrane</keyword>
<name>W0RPQ7_9BACT</name>
<feature type="region of interest" description="Disordered" evidence="1">
    <location>
        <begin position="146"/>
        <end position="166"/>
    </location>
</feature>
<keyword evidence="2" id="KW-1133">Transmembrane helix</keyword>
<feature type="compositionally biased region" description="Basic and acidic residues" evidence="1">
    <location>
        <begin position="151"/>
        <end position="166"/>
    </location>
</feature>
<dbReference type="EMBL" id="CP007129">
    <property type="protein sequence ID" value="AHG92477.1"/>
    <property type="molecule type" value="Genomic_DNA"/>
</dbReference>
<dbReference type="HOGENOM" id="CLU_1737925_0_0_0"/>
<keyword evidence="3" id="KW-0614">Plasmid</keyword>
<keyword evidence="4" id="KW-1185">Reference proteome</keyword>
<gene>
    <name evidence="3" type="ORF">J421_4942</name>
</gene>
<dbReference type="AlphaFoldDB" id="W0RPQ7"/>
<evidence type="ECO:0000256" key="1">
    <source>
        <dbReference type="SAM" id="MobiDB-lite"/>
    </source>
</evidence>